<evidence type="ECO:0000313" key="1">
    <source>
        <dbReference type="EMBL" id="GAG43199.1"/>
    </source>
</evidence>
<dbReference type="EMBL" id="BARS01052509">
    <property type="protein sequence ID" value="GAG43199.1"/>
    <property type="molecule type" value="Genomic_DNA"/>
</dbReference>
<proteinExistence type="predicted"/>
<gene>
    <name evidence="1" type="ORF">S01H1_78054</name>
</gene>
<feature type="non-terminal residue" evidence="1">
    <location>
        <position position="1"/>
    </location>
</feature>
<accession>X0XJ70</accession>
<protein>
    <submittedName>
        <fullName evidence="1">Uncharacterized protein</fullName>
    </submittedName>
</protein>
<name>X0XJ70_9ZZZZ</name>
<organism evidence="1">
    <name type="scientific">marine sediment metagenome</name>
    <dbReference type="NCBI Taxonomy" id="412755"/>
    <lineage>
        <taxon>unclassified sequences</taxon>
        <taxon>metagenomes</taxon>
        <taxon>ecological metagenomes</taxon>
    </lineage>
</organism>
<dbReference type="AlphaFoldDB" id="X0XJ70"/>
<sequence length="31" mass="3335">LSLVTIQLIIIITRINIAASKVMTTNVPNAI</sequence>
<comment type="caution">
    <text evidence="1">The sequence shown here is derived from an EMBL/GenBank/DDBJ whole genome shotgun (WGS) entry which is preliminary data.</text>
</comment>
<reference evidence="1" key="1">
    <citation type="journal article" date="2014" name="Front. Microbiol.">
        <title>High frequency of phylogenetically diverse reductive dehalogenase-homologous genes in deep subseafloor sedimentary metagenomes.</title>
        <authorList>
            <person name="Kawai M."/>
            <person name="Futagami T."/>
            <person name="Toyoda A."/>
            <person name="Takaki Y."/>
            <person name="Nishi S."/>
            <person name="Hori S."/>
            <person name="Arai W."/>
            <person name="Tsubouchi T."/>
            <person name="Morono Y."/>
            <person name="Uchiyama I."/>
            <person name="Ito T."/>
            <person name="Fujiyama A."/>
            <person name="Inagaki F."/>
            <person name="Takami H."/>
        </authorList>
    </citation>
    <scope>NUCLEOTIDE SEQUENCE</scope>
    <source>
        <strain evidence="1">Expedition CK06-06</strain>
    </source>
</reference>